<evidence type="ECO:0000256" key="6">
    <source>
        <dbReference type="SAM" id="Phobius"/>
    </source>
</evidence>
<comment type="caution">
    <text evidence="8">The sequence shown here is derived from an EMBL/GenBank/DDBJ whole genome shotgun (WGS) entry which is preliminary data.</text>
</comment>
<dbReference type="InterPro" id="IPR051791">
    <property type="entry name" value="Pra-immunoreactive"/>
</dbReference>
<evidence type="ECO:0000313" key="8">
    <source>
        <dbReference type="EMBL" id="PSK90210.1"/>
    </source>
</evidence>
<evidence type="ECO:0000256" key="2">
    <source>
        <dbReference type="ARBA" id="ARBA00022475"/>
    </source>
</evidence>
<gene>
    <name evidence="8" type="ORF">CLV63_12339</name>
</gene>
<feature type="transmembrane region" description="Helical" evidence="6">
    <location>
        <begin position="117"/>
        <end position="140"/>
    </location>
</feature>
<accession>A0A2P8CZ29</accession>
<evidence type="ECO:0000256" key="4">
    <source>
        <dbReference type="ARBA" id="ARBA00022989"/>
    </source>
</evidence>
<dbReference type="EMBL" id="PYGA01000023">
    <property type="protein sequence ID" value="PSK90210.1"/>
    <property type="molecule type" value="Genomic_DNA"/>
</dbReference>
<comment type="subcellular location">
    <subcellularLocation>
        <location evidence="1">Cell membrane</location>
        <topology evidence="1">Multi-pass membrane protein</topology>
    </subcellularLocation>
</comment>
<evidence type="ECO:0000256" key="3">
    <source>
        <dbReference type="ARBA" id="ARBA00022692"/>
    </source>
</evidence>
<dbReference type="InterPro" id="IPR010432">
    <property type="entry name" value="RDD"/>
</dbReference>
<keyword evidence="9" id="KW-1185">Reference proteome</keyword>
<name>A0A2P8CZ29_9ACTN</name>
<sequence length="167" mass="17352">MRNPPPPSDRERPPHLGPAAPETRFASMGRRLLGFLVDAVAALAVNYAVMFGAVALARTGGGFGPVEAALVVVISALLVAAYHVVPTWLAGRTLGKWIAGTLVISVRTGSTPGPGAAVVRFLVFALCMAVFPVMLLVALVSMGTGRMRALWDSAGGTCVIRLPAQHP</sequence>
<protein>
    <submittedName>
        <fullName evidence="8">Putative RDD family membrane protein YckC</fullName>
    </submittedName>
</protein>
<organism evidence="8 9">
    <name type="scientific">Murinocardiopsis flavida</name>
    <dbReference type="NCBI Taxonomy" id="645275"/>
    <lineage>
        <taxon>Bacteria</taxon>
        <taxon>Bacillati</taxon>
        <taxon>Actinomycetota</taxon>
        <taxon>Actinomycetes</taxon>
        <taxon>Streptosporangiales</taxon>
        <taxon>Nocardiopsidaceae</taxon>
        <taxon>Murinocardiopsis</taxon>
    </lineage>
</organism>
<dbReference type="Pfam" id="PF06271">
    <property type="entry name" value="RDD"/>
    <property type="match status" value="1"/>
</dbReference>
<keyword evidence="4 6" id="KW-1133">Transmembrane helix</keyword>
<evidence type="ECO:0000313" key="9">
    <source>
        <dbReference type="Proteomes" id="UP000240542"/>
    </source>
</evidence>
<feature type="domain" description="RDD" evidence="7">
    <location>
        <begin position="26"/>
        <end position="155"/>
    </location>
</feature>
<feature type="transmembrane region" description="Helical" evidence="6">
    <location>
        <begin position="32"/>
        <end position="56"/>
    </location>
</feature>
<keyword evidence="5 6" id="KW-0472">Membrane</keyword>
<proteinExistence type="predicted"/>
<feature type="transmembrane region" description="Helical" evidence="6">
    <location>
        <begin position="68"/>
        <end position="85"/>
    </location>
</feature>
<evidence type="ECO:0000256" key="5">
    <source>
        <dbReference type="ARBA" id="ARBA00023136"/>
    </source>
</evidence>
<dbReference type="AlphaFoldDB" id="A0A2P8CZ29"/>
<keyword evidence="2" id="KW-1003">Cell membrane</keyword>
<dbReference type="GO" id="GO:0005886">
    <property type="term" value="C:plasma membrane"/>
    <property type="evidence" value="ECO:0007669"/>
    <property type="project" value="UniProtKB-SubCell"/>
</dbReference>
<reference evidence="8 9" key="1">
    <citation type="submission" date="2018-03" db="EMBL/GenBank/DDBJ databases">
        <title>Genomic Encyclopedia of Archaeal and Bacterial Type Strains, Phase II (KMG-II): from individual species to whole genera.</title>
        <authorList>
            <person name="Goeker M."/>
        </authorList>
    </citation>
    <scope>NUCLEOTIDE SEQUENCE [LARGE SCALE GENOMIC DNA]</scope>
    <source>
        <strain evidence="8 9">DSM 45312</strain>
    </source>
</reference>
<dbReference type="PANTHER" id="PTHR36115">
    <property type="entry name" value="PROLINE-RICH ANTIGEN HOMOLOG-RELATED"/>
    <property type="match status" value="1"/>
</dbReference>
<dbReference type="Proteomes" id="UP000240542">
    <property type="component" value="Unassembled WGS sequence"/>
</dbReference>
<evidence type="ECO:0000259" key="7">
    <source>
        <dbReference type="Pfam" id="PF06271"/>
    </source>
</evidence>
<keyword evidence="3 6" id="KW-0812">Transmembrane</keyword>
<evidence type="ECO:0000256" key="1">
    <source>
        <dbReference type="ARBA" id="ARBA00004651"/>
    </source>
</evidence>